<evidence type="ECO:0000313" key="2">
    <source>
        <dbReference type="EMBL" id="KEQ19590.1"/>
    </source>
</evidence>
<dbReference type="PROSITE" id="PS51257">
    <property type="entry name" value="PROKAR_LIPOPROTEIN"/>
    <property type="match status" value="1"/>
</dbReference>
<feature type="chain" id="PRO_5001760994" description="Lipoprotein" evidence="1">
    <location>
        <begin position="24"/>
        <end position="191"/>
    </location>
</feature>
<evidence type="ECO:0008006" key="4">
    <source>
        <dbReference type="Google" id="ProtNLM"/>
    </source>
</evidence>
<dbReference type="AlphaFoldDB" id="A0A081NMB7"/>
<gene>
    <name evidence="2" type="ORF">GZ78_06725</name>
</gene>
<dbReference type="Gene3D" id="3.15.10.40">
    <property type="entry name" value="Uncharacterised protein PF07273, DUF1439"/>
    <property type="match status" value="1"/>
</dbReference>
<proteinExistence type="predicted"/>
<organism evidence="2 3">
    <name type="scientific">Endozoicomonas numazuensis</name>
    <dbReference type="NCBI Taxonomy" id="1137799"/>
    <lineage>
        <taxon>Bacteria</taxon>
        <taxon>Pseudomonadati</taxon>
        <taxon>Pseudomonadota</taxon>
        <taxon>Gammaproteobacteria</taxon>
        <taxon>Oceanospirillales</taxon>
        <taxon>Endozoicomonadaceae</taxon>
        <taxon>Endozoicomonas</taxon>
    </lineage>
</organism>
<dbReference type="Pfam" id="PF07273">
    <property type="entry name" value="DUF1439"/>
    <property type="match status" value="1"/>
</dbReference>
<evidence type="ECO:0000313" key="3">
    <source>
        <dbReference type="Proteomes" id="UP000028073"/>
    </source>
</evidence>
<keyword evidence="1" id="KW-0732">Signal</keyword>
<feature type="signal peptide" evidence="1">
    <location>
        <begin position="1"/>
        <end position="23"/>
    </location>
</feature>
<dbReference type="EMBL" id="JOKH01000001">
    <property type="protein sequence ID" value="KEQ19590.1"/>
    <property type="molecule type" value="Genomic_DNA"/>
</dbReference>
<accession>A0A081NMB7</accession>
<keyword evidence="3" id="KW-1185">Reference proteome</keyword>
<name>A0A081NMB7_9GAMM</name>
<protein>
    <recommendedName>
        <fullName evidence="4">Lipoprotein</fullName>
    </recommendedName>
</protein>
<reference evidence="2 3" key="1">
    <citation type="submission" date="2014-06" db="EMBL/GenBank/DDBJ databases">
        <title>Whole Genome Sequences of Three Symbiotic Endozoicomonas Bacteria.</title>
        <authorList>
            <person name="Neave M.J."/>
            <person name="Apprill A."/>
            <person name="Voolstra C.R."/>
        </authorList>
    </citation>
    <scope>NUCLEOTIDE SEQUENCE [LARGE SCALE GENOMIC DNA]</scope>
    <source>
        <strain evidence="2 3">DSM 25634</strain>
    </source>
</reference>
<sequence>MRKSLYNFVVMSLLLFLAGCSQNKYHTFDQQQLNELISQNYLSPQIRVMELMPLVNVQVYLDTPVLRINGDGEPLSFSFDGTVDADLLGNTVSEPIPIQVTGEALLRYDGNDHTFYLTDLKLKEARVDLELAMIQALVIEQFQKVLSEELLTLPIIPLKEGTDLYQALAQGEYSTGVEKGKWVVSPADSEK</sequence>
<evidence type="ECO:0000256" key="1">
    <source>
        <dbReference type="SAM" id="SignalP"/>
    </source>
</evidence>
<comment type="caution">
    <text evidence="2">The sequence shown here is derived from an EMBL/GenBank/DDBJ whole genome shotgun (WGS) entry which is preliminary data.</text>
</comment>
<dbReference type="InterPro" id="IPR010835">
    <property type="entry name" value="DUF1439"/>
</dbReference>
<dbReference type="Proteomes" id="UP000028073">
    <property type="component" value="Unassembled WGS sequence"/>
</dbReference>
<dbReference type="RefSeq" id="WP_236631484.1">
    <property type="nucleotide sequence ID" value="NZ_JOKH01000001.1"/>
</dbReference>